<dbReference type="CDD" id="cd00130">
    <property type="entry name" value="PAS"/>
    <property type="match status" value="1"/>
</dbReference>
<evidence type="ECO:0000256" key="4">
    <source>
        <dbReference type="ARBA" id="ARBA00022543"/>
    </source>
</evidence>
<dbReference type="PROSITE" id="PS50113">
    <property type="entry name" value="PAC"/>
    <property type="match status" value="1"/>
</dbReference>
<dbReference type="InterPro" id="IPR001610">
    <property type="entry name" value="PAC"/>
</dbReference>
<dbReference type="InterPro" id="IPR000700">
    <property type="entry name" value="PAS-assoc_C"/>
</dbReference>
<keyword evidence="14" id="KW-0157">Chromophore</keyword>
<evidence type="ECO:0000256" key="14">
    <source>
        <dbReference type="ARBA" id="ARBA00022991"/>
    </source>
</evidence>
<dbReference type="Gene3D" id="3.30.565.10">
    <property type="entry name" value="Histidine kinase-like ATPase, C-terminal domain"/>
    <property type="match status" value="1"/>
</dbReference>
<accession>A0ABV6Y221</accession>
<dbReference type="SMART" id="SM00086">
    <property type="entry name" value="PAC"/>
    <property type="match status" value="1"/>
</dbReference>
<dbReference type="NCBIfam" id="TIGR00229">
    <property type="entry name" value="sensory_box"/>
    <property type="match status" value="1"/>
</dbReference>
<keyword evidence="8" id="KW-0288">FMN</keyword>
<name>A0ABV6Y221_9HYPH</name>
<dbReference type="RefSeq" id="WP_377028541.1">
    <property type="nucleotide sequence ID" value="NZ_JBHOMY010000001.1"/>
</dbReference>
<keyword evidence="13" id="KW-0067">ATP-binding</keyword>
<keyword evidence="7" id="KW-0285">Flavoprotein</keyword>
<gene>
    <name evidence="18" type="ORF">ACETIH_00230</name>
</gene>
<evidence type="ECO:0000256" key="12">
    <source>
        <dbReference type="ARBA" id="ARBA00022777"/>
    </source>
</evidence>
<reference evidence="18 19" key="1">
    <citation type="submission" date="2024-09" db="EMBL/GenBank/DDBJ databases">
        <title>Nodulacao em especies de Leguminosae Basais da Amazonia e Caracterizacao dos Rizobios e Bacterias Associadas aos Nodulos.</title>
        <authorList>
            <person name="Jambeiro I.C.A."/>
            <person name="Lopes I.S."/>
            <person name="Aguiar E.R.G.R."/>
            <person name="Santos A.F.J."/>
            <person name="Dos Santos J.M.F."/>
            <person name="Gross E."/>
        </authorList>
    </citation>
    <scope>NUCLEOTIDE SEQUENCE [LARGE SCALE GENOMIC DNA]</scope>
    <source>
        <strain evidence="18 19">BRUESC1165</strain>
    </source>
</reference>
<comment type="caution">
    <text evidence="18">The sequence shown here is derived from an EMBL/GenBank/DDBJ whole genome shotgun (WGS) entry which is preliminary data.</text>
</comment>
<evidence type="ECO:0000313" key="19">
    <source>
        <dbReference type="Proteomes" id="UP001593940"/>
    </source>
</evidence>
<dbReference type="SMART" id="SM00911">
    <property type="entry name" value="HWE_HK"/>
    <property type="match status" value="1"/>
</dbReference>
<sequence>MHHLRPKALPKWLSPDLIEALPVGVYVCDAEGILVAYNQRASLLWGREPTCGDTQERFCGAHRLYLSDGQYVPHAETPMATVLRNHKPSGEFEAMIRRPDGTQIPVLASVSPLFSDAGEFIGFVNCVQDMSSTKTLEAREAASREHARAALEDKAAIEAVLAKLQASEEHRQLLAHELQHRVRNTLSVVQSLVVQTLRNTPDPDQAAKLVSARLSSLGRAYDILANEHWKNAPLQPLVEAALAVHPVDADRLEIDGPKVQLTGSEVIGLSLVLHELATNAIKYGALSTSEGRLRITWRIASGTLCFTWQEIGGPAVVPPTRHGFGSTLIERALSGPDRQTTISYLPEGVCWTLNAPLGDFATLFEET</sequence>
<evidence type="ECO:0000256" key="5">
    <source>
        <dbReference type="ARBA" id="ARBA00022553"/>
    </source>
</evidence>
<keyword evidence="10" id="KW-0677">Repeat</keyword>
<dbReference type="PANTHER" id="PTHR41523:SF7">
    <property type="entry name" value="HISTIDINE KINASE"/>
    <property type="match status" value="1"/>
</dbReference>
<organism evidence="18 19">
    <name type="scientific">Microvirga arabica</name>
    <dbReference type="NCBI Taxonomy" id="1128671"/>
    <lineage>
        <taxon>Bacteria</taxon>
        <taxon>Pseudomonadati</taxon>
        <taxon>Pseudomonadota</taxon>
        <taxon>Alphaproteobacteria</taxon>
        <taxon>Hyphomicrobiales</taxon>
        <taxon>Methylobacteriaceae</taxon>
        <taxon>Microvirga</taxon>
    </lineage>
</organism>
<keyword evidence="9" id="KW-0808">Transferase</keyword>
<evidence type="ECO:0000256" key="2">
    <source>
        <dbReference type="ARBA" id="ARBA00012438"/>
    </source>
</evidence>
<evidence type="ECO:0000256" key="9">
    <source>
        <dbReference type="ARBA" id="ARBA00022679"/>
    </source>
</evidence>
<keyword evidence="5" id="KW-0597">Phosphoprotein</keyword>
<dbReference type="SUPFAM" id="SSF55785">
    <property type="entry name" value="PYP-like sensor domain (PAS domain)"/>
    <property type="match status" value="1"/>
</dbReference>
<keyword evidence="4" id="KW-0600">Photoreceptor protein</keyword>
<dbReference type="InterPro" id="IPR036890">
    <property type="entry name" value="HATPase_C_sf"/>
</dbReference>
<keyword evidence="12 18" id="KW-0418">Kinase</keyword>
<feature type="domain" description="PAC" evidence="17">
    <location>
        <begin position="90"/>
        <end position="142"/>
    </location>
</feature>
<keyword evidence="11" id="KW-0547">Nucleotide-binding</keyword>
<dbReference type="Pfam" id="PF07536">
    <property type="entry name" value="HWE_HK"/>
    <property type="match status" value="1"/>
</dbReference>
<dbReference type="InterPro" id="IPR011102">
    <property type="entry name" value="Sig_transdc_His_kinase_HWE"/>
</dbReference>
<proteinExistence type="predicted"/>
<evidence type="ECO:0000259" key="17">
    <source>
        <dbReference type="PROSITE" id="PS50113"/>
    </source>
</evidence>
<evidence type="ECO:0000256" key="10">
    <source>
        <dbReference type="ARBA" id="ARBA00022737"/>
    </source>
</evidence>
<comment type="catalytic activity">
    <reaction evidence="1">
        <text>ATP + protein L-histidine = ADP + protein N-phospho-L-histidine.</text>
        <dbReference type="EC" id="2.7.13.3"/>
    </reaction>
</comment>
<evidence type="ECO:0000256" key="11">
    <source>
        <dbReference type="ARBA" id="ARBA00022741"/>
    </source>
</evidence>
<protein>
    <recommendedName>
        <fullName evidence="3">Blue-light-activated histidine kinase</fullName>
        <ecNumber evidence="2">2.7.13.3</ecNumber>
    </recommendedName>
</protein>
<dbReference type="Gene3D" id="3.30.450.20">
    <property type="entry name" value="PAS domain"/>
    <property type="match status" value="1"/>
</dbReference>
<evidence type="ECO:0000256" key="16">
    <source>
        <dbReference type="ARBA" id="ARBA00023170"/>
    </source>
</evidence>
<evidence type="ECO:0000256" key="15">
    <source>
        <dbReference type="ARBA" id="ARBA00023026"/>
    </source>
</evidence>
<dbReference type="PANTHER" id="PTHR41523">
    <property type="entry name" value="TWO-COMPONENT SYSTEM SENSOR PROTEIN"/>
    <property type="match status" value="1"/>
</dbReference>
<evidence type="ECO:0000256" key="1">
    <source>
        <dbReference type="ARBA" id="ARBA00000085"/>
    </source>
</evidence>
<dbReference type="GO" id="GO:0016301">
    <property type="term" value="F:kinase activity"/>
    <property type="evidence" value="ECO:0007669"/>
    <property type="project" value="UniProtKB-KW"/>
</dbReference>
<evidence type="ECO:0000313" key="18">
    <source>
        <dbReference type="EMBL" id="MFC1455191.1"/>
    </source>
</evidence>
<keyword evidence="19" id="KW-1185">Reference proteome</keyword>
<evidence type="ECO:0000256" key="8">
    <source>
        <dbReference type="ARBA" id="ARBA00022643"/>
    </source>
</evidence>
<evidence type="ECO:0000256" key="3">
    <source>
        <dbReference type="ARBA" id="ARBA00021740"/>
    </source>
</evidence>
<keyword evidence="15" id="KW-0843">Virulence</keyword>
<dbReference type="Proteomes" id="UP001593940">
    <property type="component" value="Unassembled WGS sequence"/>
</dbReference>
<dbReference type="EMBL" id="JBHOMY010000001">
    <property type="protein sequence ID" value="MFC1455191.1"/>
    <property type="molecule type" value="Genomic_DNA"/>
</dbReference>
<dbReference type="InterPro" id="IPR035965">
    <property type="entry name" value="PAS-like_dom_sf"/>
</dbReference>
<dbReference type="InterPro" id="IPR000014">
    <property type="entry name" value="PAS"/>
</dbReference>
<keyword evidence="6" id="KW-0716">Sensory transduction</keyword>
<evidence type="ECO:0000256" key="7">
    <source>
        <dbReference type="ARBA" id="ARBA00022630"/>
    </source>
</evidence>
<dbReference type="SUPFAM" id="SSF55874">
    <property type="entry name" value="ATPase domain of HSP90 chaperone/DNA topoisomerase II/histidine kinase"/>
    <property type="match status" value="1"/>
</dbReference>
<evidence type="ECO:0000256" key="13">
    <source>
        <dbReference type="ARBA" id="ARBA00022840"/>
    </source>
</evidence>
<keyword evidence="16" id="KW-0675">Receptor</keyword>
<dbReference type="Pfam" id="PF13426">
    <property type="entry name" value="PAS_9"/>
    <property type="match status" value="1"/>
</dbReference>
<evidence type="ECO:0000256" key="6">
    <source>
        <dbReference type="ARBA" id="ARBA00022606"/>
    </source>
</evidence>
<dbReference type="EC" id="2.7.13.3" evidence="2"/>